<dbReference type="Proteomes" id="UP000602532">
    <property type="component" value="Unassembled WGS sequence"/>
</dbReference>
<name>A0ABR8X420_9MICO</name>
<feature type="transmembrane region" description="Helical" evidence="1">
    <location>
        <begin position="6"/>
        <end position="23"/>
    </location>
</feature>
<dbReference type="EMBL" id="JACSPM010000003">
    <property type="protein sequence ID" value="MBD8024049.1"/>
    <property type="molecule type" value="Genomic_DNA"/>
</dbReference>
<protein>
    <recommendedName>
        <fullName evidence="4">Secreted protein</fullName>
    </recommendedName>
</protein>
<dbReference type="RefSeq" id="WP_191766367.1">
    <property type="nucleotide sequence ID" value="NZ_JACSPM010000003.1"/>
</dbReference>
<keyword evidence="1" id="KW-1133">Transmembrane helix</keyword>
<accession>A0ABR8X420</accession>
<keyword evidence="3" id="KW-1185">Reference proteome</keyword>
<organism evidence="2 3">
    <name type="scientific">Microbacterium gallinarum</name>
    <dbReference type="NCBI Taxonomy" id="2762209"/>
    <lineage>
        <taxon>Bacteria</taxon>
        <taxon>Bacillati</taxon>
        <taxon>Actinomycetota</taxon>
        <taxon>Actinomycetes</taxon>
        <taxon>Micrococcales</taxon>
        <taxon>Microbacteriaceae</taxon>
        <taxon>Microbacterium</taxon>
    </lineage>
</organism>
<evidence type="ECO:0008006" key="4">
    <source>
        <dbReference type="Google" id="ProtNLM"/>
    </source>
</evidence>
<evidence type="ECO:0000256" key="1">
    <source>
        <dbReference type="SAM" id="Phobius"/>
    </source>
</evidence>
<keyword evidence="1" id="KW-0812">Transmembrane</keyword>
<evidence type="ECO:0000313" key="3">
    <source>
        <dbReference type="Proteomes" id="UP000602532"/>
    </source>
</evidence>
<proteinExistence type="predicted"/>
<gene>
    <name evidence="2" type="ORF">H9622_10635</name>
</gene>
<sequence length="97" mass="10077">MDAMGWLVVAGILAATVALIALAPRLKRSQLRKQLDGSAGGSLAGVGSGFDAVWRPSAEDAHADWEARVELPAPAPTPGDKGRIEDGRLVIHVDDPA</sequence>
<keyword evidence="1" id="KW-0472">Membrane</keyword>
<evidence type="ECO:0000313" key="2">
    <source>
        <dbReference type="EMBL" id="MBD8024049.1"/>
    </source>
</evidence>
<reference evidence="2 3" key="1">
    <citation type="submission" date="2020-08" db="EMBL/GenBank/DDBJ databases">
        <title>A Genomic Blueprint of the Chicken Gut Microbiome.</title>
        <authorList>
            <person name="Gilroy R."/>
            <person name="Ravi A."/>
            <person name="Getino M."/>
            <person name="Pursley I."/>
            <person name="Horton D.L."/>
            <person name="Alikhan N.-F."/>
            <person name="Baker D."/>
            <person name="Gharbi K."/>
            <person name="Hall N."/>
            <person name="Watson M."/>
            <person name="Adriaenssens E.M."/>
            <person name="Foster-Nyarko E."/>
            <person name="Jarju S."/>
            <person name="Secka A."/>
            <person name="Antonio M."/>
            <person name="Oren A."/>
            <person name="Chaudhuri R."/>
            <person name="La Ragione R.M."/>
            <person name="Hildebrand F."/>
            <person name="Pallen M.J."/>
        </authorList>
    </citation>
    <scope>NUCLEOTIDE SEQUENCE [LARGE SCALE GENOMIC DNA]</scope>
    <source>
        <strain evidence="2 3">Sa1CUA4</strain>
    </source>
</reference>
<comment type="caution">
    <text evidence="2">The sequence shown here is derived from an EMBL/GenBank/DDBJ whole genome shotgun (WGS) entry which is preliminary data.</text>
</comment>